<comment type="function">
    <text evidence="4">Peptide chain release factor 2 directs the termination of translation in response to the peptide chain termination codons UGA and UAA.</text>
</comment>
<comment type="caution">
    <text evidence="8">The sequence shown here is derived from an EMBL/GenBank/DDBJ whole genome shotgun (WGS) entry which is preliminary data.</text>
</comment>
<name>A0A2W5EXF4_9HYPH</name>
<dbReference type="Gene3D" id="3.30.160.20">
    <property type="match status" value="1"/>
</dbReference>
<dbReference type="Pfam" id="PF00472">
    <property type="entry name" value="RF-1"/>
    <property type="match status" value="1"/>
</dbReference>
<evidence type="ECO:0000256" key="3">
    <source>
        <dbReference type="ARBA" id="ARBA00022917"/>
    </source>
</evidence>
<dbReference type="EMBL" id="QFOL01000291">
    <property type="protein sequence ID" value="PZP46020.1"/>
    <property type="molecule type" value="Genomic_DNA"/>
</dbReference>
<evidence type="ECO:0000313" key="9">
    <source>
        <dbReference type="Proteomes" id="UP000249769"/>
    </source>
</evidence>
<organism evidence="8 9">
    <name type="scientific">Agrobacterium fabrum</name>
    <dbReference type="NCBI Taxonomy" id="1176649"/>
    <lineage>
        <taxon>Bacteria</taxon>
        <taxon>Pseudomonadati</taxon>
        <taxon>Pseudomonadota</taxon>
        <taxon>Alphaproteobacteria</taxon>
        <taxon>Hyphomicrobiales</taxon>
        <taxon>Rhizobiaceae</taxon>
        <taxon>Rhizobium/Agrobacterium group</taxon>
        <taxon>Agrobacterium</taxon>
        <taxon>Agrobacterium tumefaciens complex</taxon>
    </lineage>
</organism>
<dbReference type="SUPFAM" id="SSF75620">
    <property type="entry name" value="Release factor"/>
    <property type="match status" value="1"/>
</dbReference>
<accession>A0A2W5EXF4</accession>
<dbReference type="Gene3D" id="1.20.58.410">
    <property type="entry name" value="Release factor"/>
    <property type="match status" value="1"/>
</dbReference>
<keyword evidence="3 4" id="KW-0648">Protein biosynthesis</keyword>
<dbReference type="InterPro" id="IPR000352">
    <property type="entry name" value="Pep_chain_release_fac_I"/>
</dbReference>
<dbReference type="NCBIfam" id="TIGR00020">
    <property type="entry name" value="prfB"/>
    <property type="match status" value="1"/>
</dbReference>
<protein>
    <recommendedName>
        <fullName evidence="4 5">Peptide chain release factor 2</fullName>
        <shortName evidence="4">RF-2</shortName>
    </recommendedName>
</protein>
<dbReference type="GO" id="GO:0016149">
    <property type="term" value="F:translation release factor activity, codon specific"/>
    <property type="evidence" value="ECO:0007669"/>
    <property type="project" value="UniProtKB-UniRule"/>
</dbReference>
<gene>
    <name evidence="4" type="primary">prfB</name>
    <name evidence="8" type="ORF">DI595_18290</name>
</gene>
<dbReference type="HAMAP" id="MF_00094">
    <property type="entry name" value="Rel_fac_2"/>
    <property type="match status" value="1"/>
</dbReference>
<evidence type="ECO:0000256" key="1">
    <source>
        <dbReference type="ARBA" id="ARBA00010835"/>
    </source>
</evidence>
<sequence>MTFGGGAGLYIRAPRIYLEIVNVVDEIKQAISLLRRHFDWDQAIRRLDWLNNKAEDPTLWNDAAEAQKLMRERQQLDDSINGVKALEQQLRDNIELIELGEMEGDDEIVKDAEDALKALKSEANRRQVEAMLSGEADTNDTYLEVHSGAGGTESQDWANMLLRMYTRWADREGFKVEVLEVHDGEEAGIKSATILVKGHNAFGWLKTESGVHRLVRISPYDSNARRHTSFSSVWVYPVVDDSIQIDINESDCRIDTYRSSGAGGQHVNTTDSAVRITHIPTGIAVACQQERSQHKNRAKAWDMLRARLYEVELQKREEAANAQAASKTDIGWGHQIRSYVLQPYQLVKDLRTGVESTAPGNVLDGDLNEFMEAALAHRISGGADVEVADID</sequence>
<evidence type="ECO:0000313" key="8">
    <source>
        <dbReference type="EMBL" id="PZP46020.1"/>
    </source>
</evidence>
<dbReference type="InterPro" id="IPR045853">
    <property type="entry name" value="Pep_chain_release_fac_I_sf"/>
</dbReference>
<comment type="PTM">
    <text evidence="4">Methylated by PrmC. Methylation increases the termination efficiency of RF2.</text>
</comment>
<dbReference type="SMART" id="SM00937">
    <property type="entry name" value="PCRF"/>
    <property type="match status" value="1"/>
</dbReference>
<dbReference type="Gene3D" id="3.30.70.1660">
    <property type="match status" value="1"/>
</dbReference>
<dbReference type="GO" id="GO:0005737">
    <property type="term" value="C:cytoplasm"/>
    <property type="evidence" value="ECO:0007669"/>
    <property type="project" value="UniProtKB-SubCell"/>
</dbReference>
<feature type="domain" description="Prokaryotic-type class I peptide chain release factors" evidence="7">
    <location>
        <begin position="258"/>
        <end position="274"/>
    </location>
</feature>
<evidence type="ECO:0000256" key="5">
    <source>
        <dbReference type="NCBIfam" id="TIGR00020"/>
    </source>
</evidence>
<evidence type="ECO:0000256" key="4">
    <source>
        <dbReference type="HAMAP-Rule" id="MF_00094"/>
    </source>
</evidence>
<proteinExistence type="inferred from homology"/>
<comment type="similarity">
    <text evidence="1 4">Belongs to the prokaryotic/mitochondrial release factor family.</text>
</comment>
<dbReference type="PROSITE" id="PS00745">
    <property type="entry name" value="RF_PROK_I"/>
    <property type="match status" value="1"/>
</dbReference>
<dbReference type="AlphaFoldDB" id="A0A2W5EXF4"/>
<dbReference type="Pfam" id="PF03462">
    <property type="entry name" value="PCRF"/>
    <property type="match status" value="1"/>
</dbReference>
<keyword evidence="6" id="KW-0175">Coiled coil</keyword>
<evidence type="ECO:0000259" key="7">
    <source>
        <dbReference type="PROSITE" id="PS00745"/>
    </source>
</evidence>
<dbReference type="Proteomes" id="UP000249769">
    <property type="component" value="Unassembled WGS sequence"/>
</dbReference>
<keyword evidence="2 4" id="KW-0488">Methylation</keyword>
<evidence type="ECO:0000256" key="2">
    <source>
        <dbReference type="ARBA" id="ARBA00022481"/>
    </source>
</evidence>
<keyword evidence="4" id="KW-0963">Cytoplasm</keyword>
<feature type="coiled-coil region" evidence="6">
    <location>
        <begin position="69"/>
        <end position="129"/>
    </location>
</feature>
<dbReference type="InterPro" id="IPR004374">
    <property type="entry name" value="PrfB"/>
</dbReference>
<dbReference type="PANTHER" id="PTHR43116:SF3">
    <property type="entry name" value="CLASS I PEPTIDE CHAIN RELEASE FACTOR"/>
    <property type="match status" value="1"/>
</dbReference>
<evidence type="ECO:0000256" key="6">
    <source>
        <dbReference type="SAM" id="Coils"/>
    </source>
</evidence>
<feature type="modified residue" description="N5-methylglutamine" evidence="4">
    <location>
        <position position="265"/>
    </location>
</feature>
<dbReference type="FunFam" id="3.30.160.20:FF:000010">
    <property type="entry name" value="Peptide chain release factor 2"/>
    <property type="match status" value="1"/>
</dbReference>
<dbReference type="InterPro" id="IPR005139">
    <property type="entry name" value="PCRF"/>
</dbReference>
<dbReference type="PANTHER" id="PTHR43116">
    <property type="entry name" value="PEPTIDE CHAIN RELEASE FACTOR 2"/>
    <property type="match status" value="1"/>
</dbReference>
<comment type="subcellular location">
    <subcellularLocation>
        <location evidence="4">Cytoplasm</location>
    </subcellularLocation>
</comment>
<reference evidence="8 9" key="1">
    <citation type="submission" date="2017-08" db="EMBL/GenBank/DDBJ databases">
        <title>Infants hospitalized years apart are colonized by the same room-sourced microbial strains.</title>
        <authorList>
            <person name="Brooks B."/>
            <person name="Olm M.R."/>
            <person name="Firek B.A."/>
            <person name="Baker R."/>
            <person name="Thomas B.C."/>
            <person name="Morowitz M.J."/>
            <person name="Banfield J.F."/>
        </authorList>
    </citation>
    <scope>NUCLEOTIDE SEQUENCE [LARGE SCALE GENOMIC DNA]</scope>
    <source>
        <strain evidence="8">S2_009_000_R2_73</strain>
    </source>
</reference>